<reference evidence="3" key="1">
    <citation type="submission" date="2022-07" db="EMBL/GenBank/DDBJ databases">
        <authorList>
            <person name="Macas J."/>
            <person name="Novak P."/>
            <person name="Neumann P."/>
        </authorList>
    </citation>
    <scope>NUCLEOTIDE SEQUENCE</scope>
</reference>
<organism evidence="3 4">
    <name type="scientific">Cuscuta epithymum</name>
    <dbReference type="NCBI Taxonomy" id="186058"/>
    <lineage>
        <taxon>Eukaryota</taxon>
        <taxon>Viridiplantae</taxon>
        <taxon>Streptophyta</taxon>
        <taxon>Embryophyta</taxon>
        <taxon>Tracheophyta</taxon>
        <taxon>Spermatophyta</taxon>
        <taxon>Magnoliopsida</taxon>
        <taxon>eudicotyledons</taxon>
        <taxon>Gunneridae</taxon>
        <taxon>Pentapetalae</taxon>
        <taxon>asterids</taxon>
        <taxon>lamiids</taxon>
        <taxon>Solanales</taxon>
        <taxon>Convolvulaceae</taxon>
        <taxon>Cuscuteae</taxon>
        <taxon>Cuscuta</taxon>
        <taxon>Cuscuta subgen. Cuscuta</taxon>
    </lineage>
</organism>
<sequence length="104" mass="11317">MTSGRQSRGSLGELERNRHRGERAGCGHGGFGEALLTHVVCGRIAGVMVSFTTMNSVSSGSLSIFCTILRRAGLILVLLCLLIEVLIVSIPLQFLFLFYPIEHQ</sequence>
<evidence type="ECO:0000256" key="1">
    <source>
        <dbReference type="SAM" id="MobiDB-lite"/>
    </source>
</evidence>
<dbReference type="EMBL" id="CAMAPF010000935">
    <property type="protein sequence ID" value="CAH9125177.1"/>
    <property type="molecule type" value="Genomic_DNA"/>
</dbReference>
<keyword evidence="2" id="KW-1133">Transmembrane helix</keyword>
<evidence type="ECO:0000313" key="3">
    <source>
        <dbReference type="EMBL" id="CAH9125177.1"/>
    </source>
</evidence>
<evidence type="ECO:0000313" key="4">
    <source>
        <dbReference type="Proteomes" id="UP001152523"/>
    </source>
</evidence>
<name>A0AAV0ENP9_9ASTE</name>
<dbReference type="Proteomes" id="UP001152523">
    <property type="component" value="Unassembled WGS sequence"/>
</dbReference>
<dbReference type="AlphaFoldDB" id="A0AAV0ENP9"/>
<gene>
    <name evidence="3" type="ORF">CEPIT_LOCUS26549</name>
</gene>
<feature type="transmembrane region" description="Helical" evidence="2">
    <location>
        <begin position="74"/>
        <end position="99"/>
    </location>
</feature>
<evidence type="ECO:0000256" key="2">
    <source>
        <dbReference type="SAM" id="Phobius"/>
    </source>
</evidence>
<keyword evidence="2" id="KW-0812">Transmembrane</keyword>
<keyword evidence="4" id="KW-1185">Reference proteome</keyword>
<feature type="region of interest" description="Disordered" evidence="1">
    <location>
        <begin position="1"/>
        <end position="22"/>
    </location>
</feature>
<keyword evidence="2" id="KW-0472">Membrane</keyword>
<protein>
    <submittedName>
        <fullName evidence="3">Uncharacterized protein</fullName>
    </submittedName>
</protein>
<proteinExistence type="predicted"/>
<comment type="caution">
    <text evidence="3">The sequence shown here is derived from an EMBL/GenBank/DDBJ whole genome shotgun (WGS) entry which is preliminary data.</text>
</comment>
<accession>A0AAV0ENP9</accession>